<feature type="non-terminal residue" evidence="2">
    <location>
        <position position="23"/>
    </location>
</feature>
<name>A0A5J4R257_9ZZZZ</name>
<dbReference type="AlphaFoldDB" id="A0A5J4R257"/>
<evidence type="ECO:0000256" key="1">
    <source>
        <dbReference type="SAM" id="MobiDB-lite"/>
    </source>
</evidence>
<comment type="caution">
    <text evidence="2">The sequence shown here is derived from an EMBL/GenBank/DDBJ whole genome shotgun (WGS) entry which is preliminary data.</text>
</comment>
<feature type="compositionally biased region" description="Basic and acidic residues" evidence="1">
    <location>
        <begin position="11"/>
        <end position="23"/>
    </location>
</feature>
<accession>A0A5J4R257</accession>
<evidence type="ECO:0000313" key="2">
    <source>
        <dbReference type="EMBL" id="KAA6327782.1"/>
    </source>
</evidence>
<dbReference type="EMBL" id="SNRY01001930">
    <property type="protein sequence ID" value="KAA6327782.1"/>
    <property type="molecule type" value="Genomic_DNA"/>
</dbReference>
<reference evidence="2" key="1">
    <citation type="submission" date="2019-03" db="EMBL/GenBank/DDBJ databases">
        <title>Single cell metagenomics reveals metabolic interactions within the superorganism composed of flagellate Streblomastix strix and complex community of Bacteroidetes bacteria on its surface.</title>
        <authorList>
            <person name="Treitli S.C."/>
            <person name="Kolisko M."/>
            <person name="Husnik F."/>
            <person name="Keeling P."/>
            <person name="Hampl V."/>
        </authorList>
    </citation>
    <scope>NUCLEOTIDE SEQUENCE</scope>
    <source>
        <strain evidence="2">STM</strain>
    </source>
</reference>
<gene>
    <name evidence="2" type="ORF">EZS27_023254</name>
</gene>
<proteinExistence type="predicted"/>
<sequence>MKNKSSSYVWLKDEKDKQKNKPK</sequence>
<protein>
    <submittedName>
        <fullName evidence="2">Uncharacterized protein</fullName>
    </submittedName>
</protein>
<organism evidence="2">
    <name type="scientific">termite gut metagenome</name>
    <dbReference type="NCBI Taxonomy" id="433724"/>
    <lineage>
        <taxon>unclassified sequences</taxon>
        <taxon>metagenomes</taxon>
        <taxon>organismal metagenomes</taxon>
    </lineage>
</organism>
<feature type="region of interest" description="Disordered" evidence="1">
    <location>
        <begin position="1"/>
        <end position="23"/>
    </location>
</feature>